<dbReference type="InterPro" id="IPR019734">
    <property type="entry name" value="TPR_rpt"/>
</dbReference>
<dbReference type="Gene3D" id="1.25.40.10">
    <property type="entry name" value="Tetratricopeptide repeat domain"/>
    <property type="match status" value="1"/>
</dbReference>
<evidence type="ECO:0000256" key="1">
    <source>
        <dbReference type="SAM" id="Coils"/>
    </source>
</evidence>
<evidence type="ECO:0000313" key="3">
    <source>
        <dbReference type="EMBL" id="SUZ49105.1"/>
    </source>
</evidence>
<feature type="coiled-coil region" evidence="1">
    <location>
        <begin position="50"/>
        <end position="125"/>
    </location>
</feature>
<name>A0A381N3K3_9ZZZZ</name>
<reference evidence="3" key="1">
    <citation type="submission" date="2018-05" db="EMBL/GenBank/DDBJ databases">
        <authorList>
            <person name="Lanie J.A."/>
            <person name="Ng W.-L."/>
            <person name="Kazmierczak K.M."/>
            <person name="Andrzejewski T.M."/>
            <person name="Davidsen T.M."/>
            <person name="Wayne K.J."/>
            <person name="Tettelin H."/>
            <person name="Glass J.I."/>
            <person name="Rusch D."/>
            <person name="Podicherti R."/>
            <person name="Tsui H.-C.T."/>
            <person name="Winkler M.E."/>
        </authorList>
    </citation>
    <scope>NUCLEOTIDE SEQUENCE</scope>
</reference>
<dbReference type="Pfam" id="PF13174">
    <property type="entry name" value="TPR_6"/>
    <property type="match status" value="1"/>
</dbReference>
<dbReference type="EMBL" id="UINC01000103">
    <property type="protein sequence ID" value="SUZ49105.1"/>
    <property type="molecule type" value="Genomic_DNA"/>
</dbReference>
<dbReference type="InterPro" id="IPR011990">
    <property type="entry name" value="TPR-like_helical_dom_sf"/>
</dbReference>
<dbReference type="AlphaFoldDB" id="A0A381N3K3"/>
<evidence type="ECO:0000256" key="2">
    <source>
        <dbReference type="SAM" id="MobiDB-lite"/>
    </source>
</evidence>
<feature type="compositionally biased region" description="Basic and acidic residues" evidence="2">
    <location>
        <begin position="130"/>
        <end position="145"/>
    </location>
</feature>
<keyword evidence="1" id="KW-0175">Coiled coil</keyword>
<proteinExistence type="predicted"/>
<organism evidence="3">
    <name type="scientific">marine metagenome</name>
    <dbReference type="NCBI Taxonomy" id="408172"/>
    <lineage>
        <taxon>unclassified sequences</taxon>
        <taxon>metagenomes</taxon>
        <taxon>ecological metagenomes</taxon>
    </lineage>
</organism>
<accession>A0A381N3K3</accession>
<feature type="region of interest" description="Disordered" evidence="2">
    <location>
        <begin position="125"/>
        <end position="145"/>
    </location>
</feature>
<sequence length="263" mass="29837">MSKYLQRFNKSIAMPPFMKMTGTKIFYLVLPVLLFVFSGCSTSTPKKTIAQKKSEEITALQKTVVEQQELLQNLQALTADQMQRNSELEQAIPPRDLLESLQNGFVELRKKTTVLEKQLSELQKSSAKSAKKETTPKVHETPEVEFPKDQKQLLQGLISLQAGNPDQAVEHLQEILMQKKPTLLKAEILLAVAHSFLAQGHAKQAASHYGTFLREYPKSRHIPQALYFLGDAIGKLGQQKKQKVLWRELIKKYPKSPFAKRAK</sequence>
<gene>
    <name evidence="3" type="ORF">METZ01_LOCUS1959</name>
</gene>
<protein>
    <submittedName>
        <fullName evidence="3">Uncharacterized protein</fullName>
    </submittedName>
</protein>
<dbReference type="SUPFAM" id="SSF48452">
    <property type="entry name" value="TPR-like"/>
    <property type="match status" value="1"/>
</dbReference>